<keyword evidence="1" id="KW-0732">Signal</keyword>
<dbReference type="InterPro" id="IPR014756">
    <property type="entry name" value="Ig_E-set"/>
</dbReference>
<feature type="domain" description="Glycosyl hydrolase family 13 catalytic" evidence="3">
    <location>
        <begin position="396"/>
        <end position="782"/>
    </location>
</feature>
<protein>
    <recommendedName>
        <fullName evidence="3">Glycosyl hydrolase family 13 catalytic domain-containing protein</fullName>
    </recommendedName>
</protein>
<dbReference type="Pfam" id="PF19081">
    <property type="entry name" value="Ig_7"/>
    <property type="match status" value="1"/>
</dbReference>
<organism evidence="4 5">
    <name type="scientific">Cloacibacterium rupense</name>
    <dbReference type="NCBI Taxonomy" id="517423"/>
    <lineage>
        <taxon>Bacteria</taxon>
        <taxon>Pseudomonadati</taxon>
        <taxon>Bacteroidota</taxon>
        <taxon>Flavobacteriia</taxon>
        <taxon>Flavobacteriales</taxon>
        <taxon>Weeksellaceae</taxon>
    </lineage>
</organism>
<dbReference type="Pfam" id="PF00128">
    <property type="entry name" value="Alpha-amylase"/>
    <property type="match status" value="2"/>
</dbReference>
<dbReference type="SUPFAM" id="SSF51445">
    <property type="entry name" value="(Trans)glycosidases"/>
    <property type="match status" value="1"/>
</dbReference>
<keyword evidence="5" id="KW-1185">Reference proteome</keyword>
<dbReference type="InterPro" id="IPR044023">
    <property type="entry name" value="Ig_7"/>
</dbReference>
<gene>
    <name evidence="4" type="ORF">GCM10010992_21880</name>
</gene>
<dbReference type="SMART" id="SM00642">
    <property type="entry name" value="Aamy"/>
    <property type="match status" value="1"/>
</dbReference>
<proteinExistence type="predicted"/>
<name>A0ABQ2NN42_9FLAO</name>
<reference evidence="5" key="1">
    <citation type="journal article" date="2019" name="Int. J. Syst. Evol. Microbiol.">
        <title>The Global Catalogue of Microorganisms (GCM) 10K type strain sequencing project: providing services to taxonomists for standard genome sequencing and annotation.</title>
        <authorList>
            <consortium name="The Broad Institute Genomics Platform"/>
            <consortium name="The Broad Institute Genome Sequencing Center for Infectious Disease"/>
            <person name="Wu L."/>
            <person name="Ma J."/>
        </authorList>
    </citation>
    <scope>NUCLEOTIDE SEQUENCE [LARGE SCALE GENOMIC DNA]</scope>
    <source>
        <strain evidence="5">CGMCC 1.7656</strain>
    </source>
</reference>
<keyword evidence="2" id="KW-0119">Carbohydrate metabolism</keyword>
<accession>A0ABQ2NN42</accession>
<dbReference type="SUPFAM" id="SSF81296">
    <property type="entry name" value="E set domains"/>
    <property type="match status" value="1"/>
</dbReference>
<dbReference type="InterPro" id="IPR026444">
    <property type="entry name" value="Secre_tail"/>
</dbReference>
<dbReference type="PANTHER" id="PTHR43651:SF3">
    <property type="entry name" value="1,4-ALPHA-GLUCAN-BRANCHING ENZYME"/>
    <property type="match status" value="1"/>
</dbReference>
<dbReference type="Pfam" id="PF18962">
    <property type="entry name" value="Por_Secre_tail"/>
    <property type="match status" value="1"/>
</dbReference>
<evidence type="ECO:0000256" key="2">
    <source>
        <dbReference type="ARBA" id="ARBA00023277"/>
    </source>
</evidence>
<dbReference type="PANTHER" id="PTHR43651">
    <property type="entry name" value="1,4-ALPHA-GLUCAN-BRANCHING ENZYME"/>
    <property type="match status" value="1"/>
</dbReference>
<dbReference type="InterPro" id="IPR013783">
    <property type="entry name" value="Ig-like_fold"/>
</dbReference>
<dbReference type="Proteomes" id="UP000620064">
    <property type="component" value="Unassembled WGS sequence"/>
</dbReference>
<evidence type="ECO:0000313" key="4">
    <source>
        <dbReference type="EMBL" id="GGP05510.1"/>
    </source>
</evidence>
<evidence type="ECO:0000313" key="5">
    <source>
        <dbReference type="Proteomes" id="UP000620064"/>
    </source>
</evidence>
<dbReference type="InterPro" id="IPR006047">
    <property type="entry name" value="GH13_cat_dom"/>
</dbReference>
<dbReference type="Gene3D" id="3.20.20.80">
    <property type="entry name" value="Glycosidases"/>
    <property type="match status" value="1"/>
</dbReference>
<evidence type="ECO:0000259" key="3">
    <source>
        <dbReference type="SMART" id="SM00642"/>
    </source>
</evidence>
<dbReference type="EMBL" id="BMLV01000005">
    <property type="protein sequence ID" value="GGP05510.1"/>
    <property type="molecule type" value="Genomic_DNA"/>
</dbReference>
<dbReference type="CDD" id="cd11350">
    <property type="entry name" value="AmyAc_4"/>
    <property type="match status" value="1"/>
</dbReference>
<dbReference type="InterPro" id="IPR017853">
    <property type="entry name" value="GH"/>
</dbReference>
<evidence type="ECO:0000256" key="1">
    <source>
        <dbReference type="ARBA" id="ARBA00022729"/>
    </source>
</evidence>
<sequence length="1268" mass="139077">MNMKNFYTFLLSFLVNIIVFSQQQQVTYSIAPSVFEENTSITITINGNSINESAWGVTNNTLYMWAWAFDTNDTTQKGTPLNGTWNSSDEAAKFTYNAGNDTYTKTITPTTYYNTTGIGRIGFLIKAKDGTGDKKSQDILAEVGAFQVTLTAPSENSTTILASGGNLNITATNSNGVANYNLKSNGVSINTANATSTYSFNHTNITGNQNYELEVIQGTTTIVKKFSAVVSPNVVSEAIPAGLVNGINYNQSDATKATLVLDAPGKDFVYVAGSFNNWQPTAAYAMKKDATSGSTKFWLELTGLTSGTNYTYQYWVVDQTPLAGSPSLVKAADPFSTLVLSPFDDPGIPATTYPSLPAYPTGQEREVTVLKTGEAAYPWKVSNFTKPEKEKLVIYELLVRDFDAKRNFQDIINRIDYFKNLGINAIQLMPIMEYEGNESWGYNTSFHMALDKFYGTKDKLKELVDICHQNGIAVILDVALNHAFGRNSLVRMWMNDPDGDGWGSPSTENPYFNTIAKHSYSVGEDFNHSSSYTKNYVKQVVKHWINEYKIDGFRWDLTKGFTQNCTASDESCTNQYQQDRVDILKEYADFSWSVDSNHYVIFEHLGTDAEEKEWANFKVNEGKGVMLWGKMTDEYNELTMGWSNKNLSRTTSTSRGFAKNRLIAYPESHDEERLMYKNLQFGNSSNASHNVKNLDVALSRMPALGAVSILVPGPKMLWHFGELGMENSIFTCTDGTVNTSSDATTGDCKLSTKPQPQWTNNWLADAKRKKIYDDWSKMINLKKTEAVFDGSATISSANTNTPNIKVTNSTLSPSQLKDVLIISNFDVVAKDIATGFPYTGTWYNLMDNTAYNVTDANQTINLQPGEYRVFGNQMATGGQGYSISSKNASCGADDGQIILTVNKTADYQAKITGTNYNQTITFNTTTTVSNLAAGAYNVCVSTVGNNDEKCTAITVSKDEIAAPTGNASQTLLPNATLAQLNVTGSAIKWYAAASGGNSLPTTTILVNNQTYYASQTINGCESKNRLAVKAVIDYNNFSITTKSETCSGKNNGEIEISANLSYSYVAKITGTNYNQTLNFTNNKLNVTSLVPGTYEVCVEVAAINFKQCFNVTISKGVTASARISANTSSNSIDIIVEKGTAPYKVLINGIQKFETNDTLINVSANQGDLVELKTAVSCEGSVSHRITGLSKGSSAFPNPTKGEFNVSVNSDQKQVELEIYNTEGKLVSKQKYYISNGLIKADLTRFPNGIYIAKVLLNQPIIIKIIKE</sequence>
<dbReference type="Gene3D" id="2.60.40.10">
    <property type="entry name" value="Immunoglobulins"/>
    <property type="match status" value="1"/>
</dbReference>
<comment type="caution">
    <text evidence="4">The sequence shown here is derived from an EMBL/GenBank/DDBJ whole genome shotgun (WGS) entry which is preliminary data.</text>
</comment>
<dbReference type="NCBIfam" id="TIGR04183">
    <property type="entry name" value="Por_Secre_tail"/>
    <property type="match status" value="1"/>
</dbReference>